<reference evidence="2 3" key="1">
    <citation type="submission" date="2014-04" db="EMBL/GenBank/DDBJ databases">
        <authorList>
            <consortium name="DOE Joint Genome Institute"/>
            <person name="Kuo A."/>
            <person name="Kohler A."/>
            <person name="Costa M.D."/>
            <person name="Nagy L.G."/>
            <person name="Floudas D."/>
            <person name="Copeland A."/>
            <person name="Barry K.W."/>
            <person name="Cichocki N."/>
            <person name="Veneault-Fourrey C."/>
            <person name="LaButti K."/>
            <person name="Lindquist E.A."/>
            <person name="Lipzen A."/>
            <person name="Lundell T."/>
            <person name="Morin E."/>
            <person name="Murat C."/>
            <person name="Sun H."/>
            <person name="Tunlid A."/>
            <person name="Henrissat B."/>
            <person name="Grigoriev I.V."/>
            <person name="Hibbett D.S."/>
            <person name="Martin F."/>
            <person name="Nordberg H.P."/>
            <person name="Cantor M.N."/>
            <person name="Hua S.X."/>
        </authorList>
    </citation>
    <scope>NUCLEOTIDE SEQUENCE [LARGE SCALE GENOMIC DNA]</scope>
    <source>
        <strain evidence="2 3">441</strain>
    </source>
</reference>
<evidence type="ECO:0000256" key="1">
    <source>
        <dbReference type="SAM" id="MobiDB-lite"/>
    </source>
</evidence>
<evidence type="ECO:0000313" key="2">
    <source>
        <dbReference type="EMBL" id="KIK14473.1"/>
    </source>
</evidence>
<name>A0A0C9Z373_9AGAM</name>
<organism evidence="2 3">
    <name type="scientific">Pisolithus microcarpus 441</name>
    <dbReference type="NCBI Taxonomy" id="765257"/>
    <lineage>
        <taxon>Eukaryota</taxon>
        <taxon>Fungi</taxon>
        <taxon>Dikarya</taxon>
        <taxon>Basidiomycota</taxon>
        <taxon>Agaricomycotina</taxon>
        <taxon>Agaricomycetes</taxon>
        <taxon>Agaricomycetidae</taxon>
        <taxon>Boletales</taxon>
        <taxon>Sclerodermatineae</taxon>
        <taxon>Pisolithaceae</taxon>
        <taxon>Pisolithus</taxon>
    </lineage>
</organism>
<sequence>MYLGRVPQYEYHLSSPLCGPRPASPKGAAHELNPTPSPVPLSRPLATLRPLSLSVGPCRPTLG</sequence>
<feature type="region of interest" description="Disordered" evidence="1">
    <location>
        <begin position="15"/>
        <end position="43"/>
    </location>
</feature>
<evidence type="ECO:0000313" key="3">
    <source>
        <dbReference type="Proteomes" id="UP000054018"/>
    </source>
</evidence>
<dbReference type="EMBL" id="KN833937">
    <property type="protein sequence ID" value="KIK14473.1"/>
    <property type="molecule type" value="Genomic_DNA"/>
</dbReference>
<proteinExistence type="predicted"/>
<gene>
    <name evidence="2" type="ORF">PISMIDRAFT_17272</name>
</gene>
<dbReference type="HOGENOM" id="CLU_2688745_0_0_1"/>
<dbReference type="AlphaFoldDB" id="A0A0C9Z373"/>
<reference evidence="3" key="2">
    <citation type="submission" date="2015-01" db="EMBL/GenBank/DDBJ databases">
        <title>Evolutionary Origins and Diversification of the Mycorrhizal Mutualists.</title>
        <authorList>
            <consortium name="DOE Joint Genome Institute"/>
            <consortium name="Mycorrhizal Genomics Consortium"/>
            <person name="Kohler A."/>
            <person name="Kuo A."/>
            <person name="Nagy L.G."/>
            <person name="Floudas D."/>
            <person name="Copeland A."/>
            <person name="Barry K.W."/>
            <person name="Cichocki N."/>
            <person name="Veneault-Fourrey C."/>
            <person name="LaButti K."/>
            <person name="Lindquist E.A."/>
            <person name="Lipzen A."/>
            <person name="Lundell T."/>
            <person name="Morin E."/>
            <person name="Murat C."/>
            <person name="Riley R."/>
            <person name="Ohm R."/>
            <person name="Sun H."/>
            <person name="Tunlid A."/>
            <person name="Henrissat B."/>
            <person name="Grigoriev I.V."/>
            <person name="Hibbett D.S."/>
            <person name="Martin F."/>
        </authorList>
    </citation>
    <scope>NUCLEOTIDE SEQUENCE [LARGE SCALE GENOMIC DNA]</scope>
    <source>
        <strain evidence="3">441</strain>
    </source>
</reference>
<protein>
    <submittedName>
        <fullName evidence="2">Uncharacterized protein</fullName>
    </submittedName>
</protein>
<accession>A0A0C9Z373</accession>
<dbReference type="Proteomes" id="UP000054018">
    <property type="component" value="Unassembled WGS sequence"/>
</dbReference>
<keyword evidence="3" id="KW-1185">Reference proteome</keyword>